<proteinExistence type="predicted"/>
<feature type="transmembrane region" description="Helical" evidence="1">
    <location>
        <begin position="41"/>
        <end position="60"/>
    </location>
</feature>
<keyword evidence="3" id="KW-1185">Reference proteome</keyword>
<keyword evidence="1" id="KW-1133">Transmembrane helix</keyword>
<keyword evidence="1" id="KW-0812">Transmembrane</keyword>
<dbReference type="RefSeq" id="WP_311035463.1">
    <property type="nucleotide sequence ID" value="NZ_CP117522.1"/>
</dbReference>
<feature type="transmembrane region" description="Helical" evidence="1">
    <location>
        <begin position="12"/>
        <end position="29"/>
    </location>
</feature>
<gene>
    <name evidence="2" type="ORF">PS467_13395</name>
</gene>
<evidence type="ECO:0000256" key="1">
    <source>
        <dbReference type="SAM" id="Phobius"/>
    </source>
</evidence>
<sequence length="131" mass="14613">MITSSRLTTDGWVFVAAVTTVIYLVAMRWCMPTPKAQRRTFLAPLAGCVFLIPSAALKGYSVSFTLYLYSCGLLMMVIMLLPVRKRVAADIAEQEQKPWTKVPFNTFSLYWIAASSTGCIVAMLLLWPHVS</sequence>
<reference evidence="2 3" key="1">
    <citation type="submission" date="2023-02" db="EMBL/GenBank/DDBJ databases">
        <title>Streptomyces sp. SCA4-21 with antifungal activity against Fusarium oxysporum f. sp. cubense, Streptomyces sp. SCA2-17 with antifungal activity against Fusarium oxysporum f. sp. cubense.</title>
        <authorList>
            <person name="Qi D."/>
        </authorList>
    </citation>
    <scope>NUCLEOTIDE SEQUENCE [LARGE SCALE GENOMIC DNA]</scope>
    <source>
        <strain evidence="2 3">SCA4-21</strain>
    </source>
</reference>
<name>A0ABY9UUM5_9ACTN</name>
<dbReference type="EMBL" id="CP117522">
    <property type="protein sequence ID" value="WNE96259.1"/>
    <property type="molecule type" value="Genomic_DNA"/>
</dbReference>
<accession>A0ABY9UUM5</accession>
<evidence type="ECO:0000313" key="3">
    <source>
        <dbReference type="Proteomes" id="UP001305606"/>
    </source>
</evidence>
<evidence type="ECO:0000313" key="2">
    <source>
        <dbReference type="EMBL" id="WNE96259.1"/>
    </source>
</evidence>
<feature type="transmembrane region" description="Helical" evidence="1">
    <location>
        <begin position="104"/>
        <end position="127"/>
    </location>
</feature>
<feature type="transmembrane region" description="Helical" evidence="1">
    <location>
        <begin position="66"/>
        <end position="83"/>
    </location>
</feature>
<organism evidence="2 3">
    <name type="scientific">Streptomyces luomodiensis</name>
    <dbReference type="NCBI Taxonomy" id="3026192"/>
    <lineage>
        <taxon>Bacteria</taxon>
        <taxon>Bacillati</taxon>
        <taxon>Actinomycetota</taxon>
        <taxon>Actinomycetes</taxon>
        <taxon>Kitasatosporales</taxon>
        <taxon>Streptomycetaceae</taxon>
        <taxon>Streptomyces</taxon>
    </lineage>
</organism>
<dbReference type="Proteomes" id="UP001305606">
    <property type="component" value="Chromosome"/>
</dbReference>
<keyword evidence="1" id="KW-0472">Membrane</keyword>
<protein>
    <submittedName>
        <fullName evidence="2">Uncharacterized protein</fullName>
    </submittedName>
</protein>